<evidence type="ECO:0000313" key="3">
    <source>
        <dbReference type="EMBL" id="RMM69532.1"/>
    </source>
</evidence>
<comment type="caution">
    <text evidence="5">The sequence shown here is derived from an EMBL/GenBank/DDBJ whole genome shotgun (WGS) entry which is preliminary data.</text>
</comment>
<dbReference type="Proteomes" id="UP000273536">
    <property type="component" value="Unassembled WGS sequence"/>
</dbReference>
<evidence type="ECO:0000313" key="4">
    <source>
        <dbReference type="EMBL" id="RMO33241.1"/>
    </source>
</evidence>
<evidence type="ECO:0000313" key="7">
    <source>
        <dbReference type="Proteomes" id="UP000272471"/>
    </source>
</evidence>
<sequence>MIDILLPSLGCHSQGKKDQQVAAPHRPRQWSGSGCNEGEKLCSQVR</sequence>
<protein>
    <submittedName>
        <fullName evidence="5">Uncharacterized protein</fullName>
    </submittedName>
</protein>
<dbReference type="EMBL" id="LGLO01000040">
    <property type="protein sequence ID" value="KPC45431.1"/>
    <property type="molecule type" value="Genomic_DNA"/>
</dbReference>
<dbReference type="EMBL" id="RBON01000133">
    <property type="protein sequence ID" value="RMM69532.1"/>
    <property type="molecule type" value="Genomic_DNA"/>
</dbReference>
<reference evidence="7 8" key="3">
    <citation type="submission" date="2018-08" db="EMBL/GenBank/DDBJ databases">
        <title>Recombination of ecologically and evolutionarily significant loci maintains genetic cohesion in the Pseudomonas syringae species complex.</title>
        <authorList>
            <person name="Dillon M."/>
            <person name="Thakur S."/>
            <person name="Almeida R.N.D."/>
            <person name="Weir B.S."/>
            <person name="Guttman D.S."/>
        </authorList>
    </citation>
    <scope>NUCLEOTIDE SEQUENCE [LARGE SCALE GENOMIC DNA]</scope>
    <source>
        <strain evidence="5 7">ICMP 4182</strain>
        <strain evidence="3 9">ICMP 4324</strain>
        <strain evidence="4 8">ICMP 6372</strain>
    </source>
</reference>
<dbReference type="Proteomes" id="UP000037836">
    <property type="component" value="Unassembled WGS sequence"/>
</dbReference>
<dbReference type="Proteomes" id="UP000272471">
    <property type="component" value="Unassembled WGS sequence"/>
</dbReference>
<reference evidence="2 6" key="2">
    <citation type="submission" date="2015-10" db="EMBL/GenBank/DDBJ databases">
        <title>Comparative genomics and high-throughput reverse genetic screens identify a new phytobacterial MAMP and an Arabidopsis receptor required for immune elicitation.</title>
        <authorList>
            <person name="Mott G.A."/>
            <person name="Thakur S."/>
            <person name="Wang P.W."/>
            <person name="Desveaux D."/>
            <person name="Guttman D.S."/>
        </authorList>
    </citation>
    <scope>NUCLEOTIDE SEQUENCE [LARGE SCALE GENOMIC DNA]</scope>
    <source>
        <strain evidence="2 6">BR1</strain>
    </source>
</reference>
<evidence type="ECO:0000256" key="1">
    <source>
        <dbReference type="SAM" id="MobiDB-lite"/>
    </source>
</evidence>
<dbReference type="EMBL" id="RBPS01000280">
    <property type="protein sequence ID" value="RMO33241.1"/>
    <property type="molecule type" value="Genomic_DNA"/>
</dbReference>
<evidence type="ECO:0000313" key="8">
    <source>
        <dbReference type="Proteomes" id="UP000273536"/>
    </source>
</evidence>
<dbReference type="RefSeq" id="WP_004643952.1">
    <property type="nucleotide sequence ID" value="NZ_LGLL01000116.1"/>
</dbReference>
<organism evidence="5 7">
    <name type="scientific">Pseudomonas savastanoi pv. glycinea</name>
    <name type="common">Pseudomonas syringae pv. glycinea</name>
    <dbReference type="NCBI Taxonomy" id="318"/>
    <lineage>
        <taxon>Bacteria</taxon>
        <taxon>Pseudomonadati</taxon>
        <taxon>Pseudomonadota</taxon>
        <taxon>Gammaproteobacteria</taxon>
        <taxon>Pseudomonadales</taxon>
        <taxon>Pseudomonadaceae</taxon>
        <taxon>Pseudomonas</taxon>
    </lineage>
</organism>
<evidence type="ECO:0000313" key="5">
    <source>
        <dbReference type="EMBL" id="RMQ18426.1"/>
    </source>
</evidence>
<gene>
    <name evidence="2" type="ORF">AC496_0436</name>
    <name evidence="5" type="ORF">ALQ11_101132</name>
    <name evidence="4" type="ORF">ALQ42_02435</name>
    <name evidence="3" type="ORF">ALQ73_02186</name>
</gene>
<reference evidence="2" key="1">
    <citation type="submission" date="2015-07" db="EMBL/GenBank/DDBJ databases">
        <authorList>
            <person name="O'Brien H.E."/>
            <person name="Thakur S."/>
            <person name="Gong Y."/>
            <person name="Wang P.W."/>
            <person name="Guttman D.S."/>
        </authorList>
    </citation>
    <scope>NUCLEOTIDE SEQUENCE</scope>
    <source>
        <strain evidence="2">BR1</strain>
    </source>
</reference>
<dbReference type="EMBL" id="RBQX01000104">
    <property type="protein sequence ID" value="RMQ18426.1"/>
    <property type="molecule type" value="Genomic_DNA"/>
</dbReference>
<proteinExistence type="predicted"/>
<evidence type="ECO:0000313" key="9">
    <source>
        <dbReference type="Proteomes" id="UP000276829"/>
    </source>
</evidence>
<dbReference type="AlphaFoldDB" id="A0A0N8RPX3"/>
<keyword evidence="6" id="KW-1185">Reference proteome</keyword>
<dbReference type="Proteomes" id="UP000276829">
    <property type="component" value="Unassembled WGS sequence"/>
</dbReference>
<accession>A0A0N8RPX3</accession>
<evidence type="ECO:0000313" key="6">
    <source>
        <dbReference type="Proteomes" id="UP000037836"/>
    </source>
</evidence>
<feature type="region of interest" description="Disordered" evidence="1">
    <location>
        <begin position="14"/>
        <end position="46"/>
    </location>
</feature>
<evidence type="ECO:0000313" key="2">
    <source>
        <dbReference type="EMBL" id="KPC45431.1"/>
    </source>
</evidence>
<name>A0A0N8RPX3_PSESG</name>